<sequence length="86" mass="9281">MLMAASPEAAEAGGPTRAEELRRVVLVAWHELLQPFLGVGARTGVVQDQVVAGQLGQRQQGGVEDQHTGVGVVHRLDRLRASRPYE</sequence>
<dbReference type="Proteomes" id="UP000017984">
    <property type="component" value="Chromosome"/>
</dbReference>
<name>V6JFC1_STRRC</name>
<reference evidence="1 2" key="1">
    <citation type="journal article" date="2014" name="Genome Announc.">
        <title>Draft Genome Sequence of Streptomyces roseochromogenes subsp. oscitans DS 12.976, Producer of the Aminocoumarin Antibiotic Clorobiocin.</title>
        <authorList>
            <person name="Ruckert C."/>
            <person name="Kalinowski J."/>
            <person name="Heide L."/>
            <person name="Apel A.K."/>
        </authorList>
    </citation>
    <scope>NUCLEOTIDE SEQUENCE [LARGE SCALE GENOMIC DNA]</scope>
    <source>
        <strain evidence="1 2">DS 12.976</strain>
    </source>
</reference>
<organism evidence="1 2">
    <name type="scientific">Streptomyces roseochromogenus subsp. oscitans DS 12.976</name>
    <dbReference type="NCBI Taxonomy" id="1352936"/>
    <lineage>
        <taxon>Bacteria</taxon>
        <taxon>Bacillati</taxon>
        <taxon>Actinomycetota</taxon>
        <taxon>Actinomycetes</taxon>
        <taxon>Kitasatosporales</taxon>
        <taxon>Streptomycetaceae</taxon>
        <taxon>Streptomyces</taxon>
    </lineage>
</organism>
<dbReference type="AlphaFoldDB" id="V6JFC1"/>
<accession>V6JFC1</accession>
<evidence type="ECO:0000313" key="2">
    <source>
        <dbReference type="Proteomes" id="UP000017984"/>
    </source>
</evidence>
<dbReference type="HOGENOM" id="CLU_2496666_0_0_11"/>
<comment type="caution">
    <text evidence="1">The sequence shown here is derived from an EMBL/GenBank/DDBJ whole genome shotgun (WGS) entry which is preliminary data.</text>
</comment>
<gene>
    <name evidence="1" type="ORF">M878_45250</name>
</gene>
<protein>
    <submittedName>
        <fullName evidence="1">Uncharacterized protein</fullName>
    </submittedName>
</protein>
<dbReference type="EMBL" id="AWQX01000391">
    <property type="protein sequence ID" value="EST18530.1"/>
    <property type="molecule type" value="Genomic_DNA"/>
</dbReference>
<keyword evidence="2" id="KW-1185">Reference proteome</keyword>
<proteinExistence type="predicted"/>
<evidence type="ECO:0000313" key="1">
    <source>
        <dbReference type="EMBL" id="EST18530.1"/>
    </source>
</evidence>